<accession>A0A6N9PZB0</accession>
<name>A0A6N9PZB0_9BACL</name>
<keyword evidence="1" id="KW-0732">Signal</keyword>
<evidence type="ECO:0000256" key="1">
    <source>
        <dbReference type="SAM" id="SignalP"/>
    </source>
</evidence>
<comment type="caution">
    <text evidence="4">The sequence shown here is derived from an EMBL/GenBank/DDBJ whole genome shotgun (WGS) entry which is preliminary data.</text>
</comment>
<reference evidence="4 5" key="1">
    <citation type="submission" date="2019-01" db="EMBL/GenBank/DDBJ databases">
        <title>Chengkuizengella sp. nov., isolated from deep-sea sediment of East Pacific Ocean.</title>
        <authorList>
            <person name="Yang J."/>
            <person name="Lai Q."/>
            <person name="Shao Z."/>
        </authorList>
    </citation>
    <scope>NUCLEOTIDE SEQUENCE [LARGE SCALE GENOMIC DNA]</scope>
    <source>
        <strain evidence="4 5">YPA3-1-1</strain>
    </source>
</reference>
<feature type="domain" description="Copper amine oxidase-like N-terminal" evidence="2">
    <location>
        <begin position="33"/>
        <end position="139"/>
    </location>
</feature>
<sequence length="401" mass="46963">MRKRTMFSILFILSFLFSATAIASEETKIDVWIDGEQLQFEEEPFIDNNTTLVPFRVLFNDLGLKVKWDQETKTITGVNEELTVELTLNSNLAKVNGESLEMLVVPQLVNNRTFVPLRFVGESTGANVQWDGASKTISITSPEPKVNDEELIMELFDQYEAFYNDRDLEILSLFEKQIKEEWVEDSFENEFEYTSNQIEVKNLEILSIEDNEAYVYVEETYERIDGPFSLDYKYEIVYSLARHKNDKWLINDLEFTSFDYINLDELKNSDVDISEKDEKEIIATFEKYLDAFKEESYSKLKSTLHEDNVALSDSGWLEDFFKEFLFAEYDYTTVELEEAYVVYADGDEAVLYVSYSTESIYLETEEVDNESYEELVTFKKASNGKWKILSFNILDYNIEFE</sequence>
<evidence type="ECO:0000259" key="3">
    <source>
        <dbReference type="Pfam" id="PF14534"/>
    </source>
</evidence>
<evidence type="ECO:0000313" key="4">
    <source>
        <dbReference type="EMBL" id="NBI28142.1"/>
    </source>
</evidence>
<dbReference type="SUPFAM" id="SSF54427">
    <property type="entry name" value="NTF2-like"/>
    <property type="match status" value="1"/>
</dbReference>
<keyword evidence="5" id="KW-1185">Reference proteome</keyword>
<dbReference type="Gene3D" id="3.30.457.10">
    <property type="entry name" value="Copper amine oxidase-like, N-terminal domain"/>
    <property type="match status" value="1"/>
</dbReference>
<dbReference type="AlphaFoldDB" id="A0A6N9PZB0"/>
<organism evidence="4 5">
    <name type="scientific">Chengkuizengella marina</name>
    <dbReference type="NCBI Taxonomy" id="2507566"/>
    <lineage>
        <taxon>Bacteria</taxon>
        <taxon>Bacillati</taxon>
        <taxon>Bacillota</taxon>
        <taxon>Bacilli</taxon>
        <taxon>Bacillales</taxon>
        <taxon>Paenibacillaceae</taxon>
        <taxon>Chengkuizengella</taxon>
    </lineage>
</organism>
<dbReference type="RefSeq" id="WP_160644829.1">
    <property type="nucleotide sequence ID" value="NZ_SIJB01000009.1"/>
</dbReference>
<evidence type="ECO:0000259" key="2">
    <source>
        <dbReference type="Pfam" id="PF07833"/>
    </source>
</evidence>
<feature type="domain" description="DUF4440" evidence="3">
    <location>
        <begin position="281"/>
        <end position="388"/>
    </location>
</feature>
<dbReference type="InterPro" id="IPR027843">
    <property type="entry name" value="DUF4440"/>
</dbReference>
<dbReference type="Pfam" id="PF07833">
    <property type="entry name" value="Cu_amine_oxidN1"/>
    <property type="match status" value="1"/>
</dbReference>
<dbReference type="Proteomes" id="UP000448943">
    <property type="component" value="Unassembled WGS sequence"/>
</dbReference>
<feature type="chain" id="PRO_5026800986" description="Copper amine oxidase N-terminal domain-containing protein" evidence="1">
    <location>
        <begin position="24"/>
        <end position="401"/>
    </location>
</feature>
<dbReference type="InterPro" id="IPR012854">
    <property type="entry name" value="Cu_amine_oxidase-like_N"/>
</dbReference>
<evidence type="ECO:0008006" key="6">
    <source>
        <dbReference type="Google" id="ProtNLM"/>
    </source>
</evidence>
<dbReference type="Gene3D" id="3.10.450.50">
    <property type="match status" value="1"/>
</dbReference>
<dbReference type="OrthoDB" id="1954422at2"/>
<evidence type="ECO:0000313" key="5">
    <source>
        <dbReference type="Proteomes" id="UP000448943"/>
    </source>
</evidence>
<proteinExistence type="predicted"/>
<protein>
    <recommendedName>
        <fullName evidence="6">Copper amine oxidase N-terminal domain-containing protein</fullName>
    </recommendedName>
</protein>
<dbReference type="EMBL" id="SIJB01000009">
    <property type="protein sequence ID" value="NBI28142.1"/>
    <property type="molecule type" value="Genomic_DNA"/>
</dbReference>
<feature type="signal peptide" evidence="1">
    <location>
        <begin position="1"/>
        <end position="23"/>
    </location>
</feature>
<dbReference type="InterPro" id="IPR036582">
    <property type="entry name" value="Mao_N_sf"/>
</dbReference>
<dbReference type="Pfam" id="PF14534">
    <property type="entry name" value="DUF4440"/>
    <property type="match status" value="1"/>
</dbReference>
<dbReference type="SUPFAM" id="SSF55383">
    <property type="entry name" value="Copper amine oxidase, domain N"/>
    <property type="match status" value="1"/>
</dbReference>
<dbReference type="InterPro" id="IPR032710">
    <property type="entry name" value="NTF2-like_dom_sf"/>
</dbReference>
<gene>
    <name evidence="4" type="ORF">ERL59_04115</name>
</gene>